<dbReference type="AlphaFoldDB" id="A0A940DHE7"/>
<accession>A0A940DHE7</accession>
<dbReference type="Proteomes" id="UP000727857">
    <property type="component" value="Unassembled WGS sequence"/>
</dbReference>
<dbReference type="InterPro" id="IPR021243">
    <property type="entry name" value="DUF2804"/>
</dbReference>
<dbReference type="PANTHER" id="PTHR35868:SF3">
    <property type="entry name" value="DUF2804 DOMAIN-CONTAINING PROTEIN"/>
    <property type="match status" value="1"/>
</dbReference>
<proteinExistence type="predicted"/>
<sequence length="343" mass="38718">MQNRIVEKSKLLGPDGNLLQKGYATGYMLEYDRNDIRAKKARIKEWDYYYVGNDEHAICITVADMGYVGAISATFMDFKTPSQITKSSIMLFPMGKLHMPSTPYKGDVIAVNGEVEACIILEGDVRHVFGKYPGFGPAGEELDFDFTLSDVPEECMFIATPFRKPKHFYYNAKINCMTAKGSFRLGDKIYSLDNALGTLDWGRGVWTYDNTWYWGSLQTTLKDGVKFGFNIGYGFGDTSAASENMLFYDGKAHKLEDVAFLIPGDGTDKPDYLAPWRFTSSDGRLELDFVPIIDRYEPFDLKLFCMIPHQVFGRFSGKCILDDGTAIELDSVLGFAEKVHNKW</sequence>
<reference evidence="1" key="2">
    <citation type="journal article" date="2021" name="PeerJ">
        <title>Extensive microbial diversity within the chicken gut microbiome revealed by metagenomics and culture.</title>
        <authorList>
            <person name="Gilroy R."/>
            <person name="Ravi A."/>
            <person name="Getino M."/>
            <person name="Pursley I."/>
            <person name="Horton D.L."/>
            <person name="Alikhan N.F."/>
            <person name="Baker D."/>
            <person name="Gharbi K."/>
            <person name="Hall N."/>
            <person name="Watson M."/>
            <person name="Adriaenssens E.M."/>
            <person name="Foster-Nyarko E."/>
            <person name="Jarju S."/>
            <person name="Secka A."/>
            <person name="Antonio M."/>
            <person name="Oren A."/>
            <person name="Chaudhuri R.R."/>
            <person name="La Ragione R."/>
            <person name="Hildebrand F."/>
            <person name="Pallen M.J."/>
        </authorList>
    </citation>
    <scope>NUCLEOTIDE SEQUENCE</scope>
    <source>
        <strain evidence="1">517</strain>
    </source>
</reference>
<evidence type="ECO:0000313" key="2">
    <source>
        <dbReference type="Proteomes" id="UP000727857"/>
    </source>
</evidence>
<dbReference type="PANTHER" id="PTHR35868">
    <property type="entry name" value="DUF2804 DOMAIN-CONTAINING PROTEIN-RELATED"/>
    <property type="match status" value="1"/>
</dbReference>
<dbReference type="Pfam" id="PF10974">
    <property type="entry name" value="DUF2804"/>
    <property type="match status" value="1"/>
</dbReference>
<dbReference type="EMBL" id="JADINF010000032">
    <property type="protein sequence ID" value="MBO8423653.1"/>
    <property type="molecule type" value="Genomic_DNA"/>
</dbReference>
<protein>
    <submittedName>
        <fullName evidence="1">DUF2804 domain-containing protein</fullName>
    </submittedName>
</protein>
<comment type="caution">
    <text evidence="1">The sequence shown here is derived from an EMBL/GenBank/DDBJ whole genome shotgun (WGS) entry which is preliminary data.</text>
</comment>
<organism evidence="1 2">
    <name type="scientific">Candidatus Stercoripulliclostridium pullicola</name>
    <dbReference type="NCBI Taxonomy" id="2840953"/>
    <lineage>
        <taxon>Bacteria</taxon>
        <taxon>Bacillati</taxon>
        <taxon>Bacillota</taxon>
        <taxon>Clostridia</taxon>
        <taxon>Eubacteriales</taxon>
        <taxon>Candidatus Stercoripulliclostridium</taxon>
    </lineage>
</organism>
<reference evidence="1" key="1">
    <citation type="submission" date="2020-10" db="EMBL/GenBank/DDBJ databases">
        <authorList>
            <person name="Gilroy R."/>
        </authorList>
    </citation>
    <scope>NUCLEOTIDE SEQUENCE</scope>
    <source>
        <strain evidence="1">517</strain>
    </source>
</reference>
<name>A0A940DHE7_9FIRM</name>
<gene>
    <name evidence="1" type="ORF">IAB16_01325</name>
</gene>
<evidence type="ECO:0000313" key="1">
    <source>
        <dbReference type="EMBL" id="MBO8423653.1"/>
    </source>
</evidence>